<dbReference type="EC" id="1.3.1.104" evidence="9"/>
<evidence type="ECO:0000256" key="3">
    <source>
        <dbReference type="ARBA" id="ARBA00022832"/>
    </source>
</evidence>
<dbReference type="Gene3D" id="3.40.50.720">
    <property type="entry name" value="NAD(P)-binding Rossmann-like Domain"/>
    <property type="match status" value="1"/>
</dbReference>
<dbReference type="PANTHER" id="PTHR43981">
    <property type="entry name" value="ENOYL-[ACYL-CARRIER-PROTEIN] REDUCTASE, MITOCHONDRIAL"/>
    <property type="match status" value="1"/>
</dbReference>
<evidence type="ECO:0000256" key="4">
    <source>
        <dbReference type="ARBA" id="ARBA00022857"/>
    </source>
</evidence>
<sequence length="331" mass="35128">MRAVVFERHGDPAHTVFLTELPLPDTPPGTVRVRLLSRPINPSDVMFVEGEYGREAQFVPVEGRRPVSPAGFEGAGRVDRVGPGVSLEPGSLVAVAVTGTWQEYVTAPLDAVVPLPHDLPLDTACQFTVNPFTAHLLLADLRLEAGDALLLTAGTSTVGRMLMCLARRRGVRCICLARDSGQEARLKDLGVELTVSAEDHAAVEKVRDLAGAPGVAAALDAVGGQQGALALTCVRDGGRHVVYGSLSGRPLPVPPALPLFHGISVEGFWLPRHLEKLDAPALRELTSTIARQLADHTLAAPVEAHYDLADVHRALAHHARPGRSGKIVLTG</sequence>
<dbReference type="SUPFAM" id="SSF51735">
    <property type="entry name" value="NAD(P)-binding Rossmann-fold domains"/>
    <property type="match status" value="1"/>
</dbReference>
<keyword evidence="2" id="KW-0444">Lipid biosynthesis</keyword>
<dbReference type="InterPro" id="IPR020843">
    <property type="entry name" value="ER"/>
</dbReference>
<dbReference type="EMBL" id="JAWCTQ010000014">
    <property type="protein sequence ID" value="MDT9683112.1"/>
    <property type="molecule type" value="Genomic_DNA"/>
</dbReference>
<evidence type="ECO:0000256" key="7">
    <source>
        <dbReference type="ARBA" id="ARBA00023098"/>
    </source>
</evidence>
<dbReference type="Pfam" id="PF00107">
    <property type="entry name" value="ADH_zinc_N"/>
    <property type="match status" value="1"/>
</dbReference>
<dbReference type="SMART" id="SM00829">
    <property type="entry name" value="PKS_ER"/>
    <property type="match status" value="1"/>
</dbReference>
<keyword evidence="6" id="KW-0560">Oxidoreductase</keyword>
<dbReference type="InterPro" id="IPR036291">
    <property type="entry name" value="NAD(P)-bd_dom_sf"/>
</dbReference>
<dbReference type="SUPFAM" id="SSF50129">
    <property type="entry name" value="GroES-like"/>
    <property type="match status" value="1"/>
</dbReference>
<dbReference type="CDD" id="cd05282">
    <property type="entry name" value="ETR_like"/>
    <property type="match status" value="1"/>
</dbReference>
<accession>A0ABU3QK22</accession>
<protein>
    <recommendedName>
        <fullName evidence="9">enoyl-[acyl-carrier-protein] reductase</fullName>
        <ecNumber evidence="9">1.3.1.104</ecNumber>
    </recommendedName>
</protein>
<evidence type="ECO:0000256" key="9">
    <source>
        <dbReference type="ARBA" id="ARBA00038963"/>
    </source>
</evidence>
<dbReference type="PANTHER" id="PTHR43981:SF2">
    <property type="entry name" value="ENOYL-[ACYL-CARRIER-PROTEIN] REDUCTASE, MITOCHONDRIAL"/>
    <property type="match status" value="1"/>
</dbReference>
<name>A0ABU3QK22_9ACTN</name>
<evidence type="ECO:0000313" key="12">
    <source>
        <dbReference type="EMBL" id="MDT9683112.1"/>
    </source>
</evidence>
<comment type="similarity">
    <text evidence="1">Belongs to the zinc-containing alcohol dehydrogenase family. Quinone oxidoreductase subfamily.</text>
</comment>
<gene>
    <name evidence="12" type="ORF">RND61_13670</name>
</gene>
<evidence type="ECO:0000256" key="6">
    <source>
        <dbReference type="ARBA" id="ARBA00023002"/>
    </source>
</evidence>
<feature type="domain" description="Enoyl reductase (ER)" evidence="11">
    <location>
        <begin position="10"/>
        <end position="329"/>
    </location>
</feature>
<evidence type="ECO:0000256" key="10">
    <source>
        <dbReference type="ARBA" id="ARBA00048843"/>
    </source>
</evidence>
<keyword evidence="8" id="KW-0275">Fatty acid biosynthesis</keyword>
<evidence type="ECO:0000256" key="5">
    <source>
        <dbReference type="ARBA" id="ARBA00022946"/>
    </source>
</evidence>
<reference evidence="12 13" key="1">
    <citation type="submission" date="2023-09" db="EMBL/GenBank/DDBJ databases">
        <title>Streptomyces sp. nov.: A antagonism against Alternaria gaisen Producing Streptochlin, Isolated from Tamarix root soil.</title>
        <authorList>
            <person name="Chen Y."/>
        </authorList>
    </citation>
    <scope>NUCLEOTIDE SEQUENCE [LARGE SCALE GENOMIC DNA]</scope>
    <source>
        <strain evidence="12 13">TRM76323</strain>
    </source>
</reference>
<evidence type="ECO:0000256" key="8">
    <source>
        <dbReference type="ARBA" id="ARBA00023160"/>
    </source>
</evidence>
<keyword evidence="7" id="KW-0443">Lipid metabolism</keyword>
<dbReference type="InterPro" id="IPR013149">
    <property type="entry name" value="ADH-like_C"/>
</dbReference>
<comment type="catalytic activity">
    <reaction evidence="10">
        <text>a 2,3-saturated acyl-[ACP] + NADP(+) = a (2E)-enoyl-[ACP] + NADPH + H(+)</text>
        <dbReference type="Rhea" id="RHEA:22564"/>
        <dbReference type="Rhea" id="RHEA-COMP:9925"/>
        <dbReference type="Rhea" id="RHEA-COMP:9926"/>
        <dbReference type="ChEBI" id="CHEBI:15378"/>
        <dbReference type="ChEBI" id="CHEBI:57783"/>
        <dbReference type="ChEBI" id="CHEBI:58349"/>
        <dbReference type="ChEBI" id="CHEBI:78784"/>
        <dbReference type="ChEBI" id="CHEBI:78785"/>
        <dbReference type="EC" id="1.3.1.104"/>
    </reaction>
</comment>
<organism evidence="12 13">
    <name type="scientific">Streptomyces tamarix</name>
    <dbReference type="NCBI Taxonomy" id="3078565"/>
    <lineage>
        <taxon>Bacteria</taxon>
        <taxon>Bacillati</taxon>
        <taxon>Actinomycetota</taxon>
        <taxon>Actinomycetes</taxon>
        <taxon>Kitasatosporales</taxon>
        <taxon>Streptomycetaceae</taxon>
        <taxon>Streptomyces</taxon>
    </lineage>
</organism>
<dbReference type="InterPro" id="IPR011032">
    <property type="entry name" value="GroES-like_sf"/>
</dbReference>
<dbReference type="InterPro" id="IPR013154">
    <property type="entry name" value="ADH-like_N"/>
</dbReference>
<evidence type="ECO:0000259" key="11">
    <source>
        <dbReference type="SMART" id="SM00829"/>
    </source>
</evidence>
<dbReference type="Proteomes" id="UP001250181">
    <property type="component" value="Unassembled WGS sequence"/>
</dbReference>
<dbReference type="Gene3D" id="3.90.180.10">
    <property type="entry name" value="Medium-chain alcohol dehydrogenases, catalytic domain"/>
    <property type="match status" value="1"/>
</dbReference>
<keyword evidence="3" id="KW-0276">Fatty acid metabolism</keyword>
<dbReference type="InterPro" id="IPR051034">
    <property type="entry name" value="Mito_Enoyl-ACP_Reductase"/>
</dbReference>
<keyword evidence="4" id="KW-0521">NADP</keyword>
<evidence type="ECO:0000313" key="13">
    <source>
        <dbReference type="Proteomes" id="UP001250181"/>
    </source>
</evidence>
<evidence type="ECO:0000256" key="1">
    <source>
        <dbReference type="ARBA" id="ARBA00010371"/>
    </source>
</evidence>
<evidence type="ECO:0000256" key="2">
    <source>
        <dbReference type="ARBA" id="ARBA00022516"/>
    </source>
</evidence>
<keyword evidence="13" id="KW-1185">Reference proteome</keyword>
<dbReference type="Pfam" id="PF08240">
    <property type="entry name" value="ADH_N"/>
    <property type="match status" value="1"/>
</dbReference>
<dbReference type="RefSeq" id="WP_315878189.1">
    <property type="nucleotide sequence ID" value="NZ_JAWCTQ010000014.1"/>
</dbReference>
<proteinExistence type="inferred from homology"/>
<keyword evidence="5" id="KW-0809">Transit peptide</keyword>
<comment type="caution">
    <text evidence="12">The sequence shown here is derived from an EMBL/GenBank/DDBJ whole genome shotgun (WGS) entry which is preliminary data.</text>
</comment>